<sequence>MVDFLTLMWLFSLTRELGFWAAISFSSILLHFHERQWLYSFSLQSILPKLCNSFLSQMYF</sequence>
<comment type="caution">
    <text evidence="1">The sequence shown here is derived from an EMBL/GenBank/DDBJ whole genome shotgun (WGS) entry which is preliminary data.</text>
</comment>
<keyword evidence="2" id="KW-1185">Reference proteome</keyword>
<dbReference type="Gramene" id="mRNA:HanXRQr2_Chr03g0127981">
    <property type="protein sequence ID" value="CDS:HanXRQr2_Chr03g0127981.1"/>
    <property type="gene ID" value="HanXRQr2_Chr03g0127981"/>
</dbReference>
<accession>A0A9K3JJM3</accession>
<evidence type="ECO:0000313" key="2">
    <source>
        <dbReference type="Proteomes" id="UP000215914"/>
    </source>
</evidence>
<dbReference type="EMBL" id="MNCJ02000318">
    <property type="protein sequence ID" value="KAF5815877.1"/>
    <property type="molecule type" value="Genomic_DNA"/>
</dbReference>
<dbReference type="Proteomes" id="UP000215914">
    <property type="component" value="Unassembled WGS sequence"/>
</dbReference>
<reference evidence="1" key="1">
    <citation type="journal article" date="2017" name="Nature">
        <title>The sunflower genome provides insights into oil metabolism, flowering and Asterid evolution.</title>
        <authorList>
            <person name="Badouin H."/>
            <person name="Gouzy J."/>
            <person name="Grassa C.J."/>
            <person name="Murat F."/>
            <person name="Staton S.E."/>
            <person name="Cottret L."/>
            <person name="Lelandais-Briere C."/>
            <person name="Owens G.L."/>
            <person name="Carrere S."/>
            <person name="Mayjonade B."/>
            <person name="Legrand L."/>
            <person name="Gill N."/>
            <person name="Kane N.C."/>
            <person name="Bowers J.E."/>
            <person name="Hubner S."/>
            <person name="Bellec A."/>
            <person name="Berard A."/>
            <person name="Berges H."/>
            <person name="Blanchet N."/>
            <person name="Boniface M.C."/>
            <person name="Brunel D."/>
            <person name="Catrice O."/>
            <person name="Chaidir N."/>
            <person name="Claudel C."/>
            <person name="Donnadieu C."/>
            <person name="Faraut T."/>
            <person name="Fievet G."/>
            <person name="Helmstetter N."/>
            <person name="King M."/>
            <person name="Knapp S.J."/>
            <person name="Lai Z."/>
            <person name="Le Paslier M.C."/>
            <person name="Lippi Y."/>
            <person name="Lorenzon L."/>
            <person name="Mandel J.R."/>
            <person name="Marage G."/>
            <person name="Marchand G."/>
            <person name="Marquand E."/>
            <person name="Bret-Mestries E."/>
            <person name="Morien E."/>
            <person name="Nambeesan S."/>
            <person name="Nguyen T."/>
            <person name="Pegot-Espagnet P."/>
            <person name="Pouilly N."/>
            <person name="Raftis F."/>
            <person name="Sallet E."/>
            <person name="Schiex T."/>
            <person name="Thomas J."/>
            <person name="Vandecasteele C."/>
            <person name="Vares D."/>
            <person name="Vear F."/>
            <person name="Vautrin S."/>
            <person name="Crespi M."/>
            <person name="Mangin B."/>
            <person name="Burke J.M."/>
            <person name="Salse J."/>
            <person name="Munos S."/>
            <person name="Vincourt P."/>
            <person name="Rieseberg L.H."/>
            <person name="Langlade N.B."/>
        </authorList>
    </citation>
    <scope>NUCLEOTIDE SEQUENCE</scope>
    <source>
        <tissue evidence="1">Leaves</tissue>
    </source>
</reference>
<evidence type="ECO:0000313" key="1">
    <source>
        <dbReference type="EMBL" id="KAF5815877.1"/>
    </source>
</evidence>
<name>A0A9K3JJM3_HELAN</name>
<proteinExistence type="predicted"/>
<dbReference type="AlphaFoldDB" id="A0A9K3JJM3"/>
<gene>
    <name evidence="1" type="ORF">HanXRQr2_Chr03g0127981</name>
</gene>
<reference evidence="1" key="2">
    <citation type="submission" date="2020-06" db="EMBL/GenBank/DDBJ databases">
        <title>Helianthus annuus Genome sequencing and assembly Release 2.</title>
        <authorList>
            <person name="Gouzy J."/>
            <person name="Langlade N."/>
            <person name="Munos S."/>
        </authorList>
    </citation>
    <scope>NUCLEOTIDE SEQUENCE</scope>
    <source>
        <tissue evidence="1">Leaves</tissue>
    </source>
</reference>
<organism evidence="1 2">
    <name type="scientific">Helianthus annuus</name>
    <name type="common">Common sunflower</name>
    <dbReference type="NCBI Taxonomy" id="4232"/>
    <lineage>
        <taxon>Eukaryota</taxon>
        <taxon>Viridiplantae</taxon>
        <taxon>Streptophyta</taxon>
        <taxon>Embryophyta</taxon>
        <taxon>Tracheophyta</taxon>
        <taxon>Spermatophyta</taxon>
        <taxon>Magnoliopsida</taxon>
        <taxon>eudicotyledons</taxon>
        <taxon>Gunneridae</taxon>
        <taxon>Pentapetalae</taxon>
        <taxon>asterids</taxon>
        <taxon>campanulids</taxon>
        <taxon>Asterales</taxon>
        <taxon>Asteraceae</taxon>
        <taxon>Asteroideae</taxon>
        <taxon>Heliantheae alliance</taxon>
        <taxon>Heliantheae</taxon>
        <taxon>Helianthus</taxon>
    </lineage>
</organism>
<protein>
    <submittedName>
        <fullName evidence="1">Uncharacterized protein</fullName>
    </submittedName>
</protein>